<reference evidence="1" key="2">
    <citation type="submission" date="2025-09" db="UniProtKB">
        <authorList>
            <consortium name="Ensembl"/>
        </authorList>
    </citation>
    <scope>IDENTIFICATION</scope>
</reference>
<reference evidence="1" key="1">
    <citation type="submission" date="2025-08" db="UniProtKB">
        <authorList>
            <consortium name="Ensembl"/>
        </authorList>
    </citation>
    <scope>IDENTIFICATION</scope>
</reference>
<sequence length="127" mass="13694">GALATDASCQLHVLGHDGDTLGVNRTHVGVLKEPHQVGLACLLQGANGSTLEAQIGLKVLRDLTNQALDWQLADQQLRRRLVTTALTQRHRARSVTVRLLYTAGGRRTLASHLLSLSSLSLSRLSLT</sequence>
<dbReference type="AlphaFoldDB" id="S4RFW5"/>
<organism evidence="1">
    <name type="scientific">Petromyzon marinus</name>
    <name type="common">Sea lamprey</name>
    <dbReference type="NCBI Taxonomy" id="7757"/>
    <lineage>
        <taxon>Eukaryota</taxon>
        <taxon>Metazoa</taxon>
        <taxon>Chordata</taxon>
        <taxon>Craniata</taxon>
        <taxon>Vertebrata</taxon>
        <taxon>Cyclostomata</taxon>
        <taxon>Hyperoartia</taxon>
        <taxon>Petromyzontiformes</taxon>
        <taxon>Petromyzontidae</taxon>
        <taxon>Petromyzon</taxon>
    </lineage>
</organism>
<name>S4RFW5_PETMA</name>
<proteinExistence type="predicted"/>
<protein>
    <submittedName>
        <fullName evidence="1">Uncharacterized protein</fullName>
    </submittedName>
</protein>
<dbReference type="HOGENOM" id="CLU_1963385_0_0_1"/>
<accession>S4RFW5</accession>
<dbReference type="GeneTree" id="ENSGT00390000008952"/>
<evidence type="ECO:0000313" key="1">
    <source>
        <dbReference type="Ensembl" id="ENSPMAP00000004097.1"/>
    </source>
</evidence>
<dbReference type="Ensembl" id="ENSPMAT00000004114.1">
    <property type="protein sequence ID" value="ENSPMAP00000004097.1"/>
    <property type="gene ID" value="ENSPMAG00000003762.1"/>
</dbReference>